<evidence type="ECO:0000313" key="2">
    <source>
        <dbReference type="EMBL" id="ARV77231.1"/>
    </source>
</evidence>
<dbReference type="Proteomes" id="UP000224829">
    <property type="component" value="Segment"/>
</dbReference>
<organism evidence="2 3">
    <name type="scientific">Pseudomonas phage Noxifer</name>
    <dbReference type="NCBI Taxonomy" id="2006684"/>
    <lineage>
        <taxon>Viruses</taxon>
        <taxon>Duplodnaviria</taxon>
        <taxon>Heunggongvirae</taxon>
        <taxon>Uroviricota</taxon>
        <taxon>Caudoviricetes</taxon>
        <taxon>Chimalliviridae</taxon>
        <taxon>Noxifervirus</taxon>
        <taxon>Noxifervirus noxifer</taxon>
    </lineage>
</organism>
<evidence type="ECO:0000256" key="1">
    <source>
        <dbReference type="SAM" id="MobiDB-lite"/>
    </source>
</evidence>
<reference evidence="2 3" key="1">
    <citation type="submission" date="2017-05" db="EMBL/GenBank/DDBJ databases">
        <authorList>
            <person name="Song R."/>
            <person name="Chenine A.L."/>
            <person name="Ruprecht R.M."/>
        </authorList>
    </citation>
    <scope>NUCLEOTIDE SEQUENCE [LARGE SCALE GENOMIC DNA]</scope>
</reference>
<name>A0A1Y0SUM3_9CAUD</name>
<dbReference type="EMBL" id="MF063068">
    <property type="protein sequence ID" value="ARV77231.1"/>
    <property type="molecule type" value="Genomic_DNA"/>
</dbReference>
<gene>
    <name evidence="2" type="ORF">NOXIFER_60</name>
</gene>
<feature type="compositionally biased region" description="Gly residues" evidence="1">
    <location>
        <begin position="206"/>
        <end position="227"/>
    </location>
</feature>
<protein>
    <submittedName>
        <fullName evidence="2">Uncharacterized protein</fullName>
    </submittedName>
</protein>
<dbReference type="OrthoDB" id="16177at10239"/>
<sequence>MSQQQNRPALDPNILDVMSNWLFTDPVPGAQKRPNFRVKVMGNVPRISVKTNVENDKQFGKIDFQTDLATWGAIIGLALDMAEGRDESEGYNFDYKDDFLAGKKLDREMVISTLQIGRDRESGRMYVAVMSSDKSRPRIQFWFGPTKYHDIRNRDGSPLSAKKLSESFARGFLGPISKLVEHLLITQFNPDAKNVAKAMAPGGGGGGGNNYQQGRGGNNYGGGGGNNNYGNQQRQSAPANDAVDFDDFVM</sequence>
<keyword evidence="3" id="KW-1185">Reference proteome</keyword>
<feature type="region of interest" description="Disordered" evidence="1">
    <location>
        <begin position="206"/>
        <end position="245"/>
    </location>
</feature>
<proteinExistence type="predicted"/>
<evidence type="ECO:0000313" key="3">
    <source>
        <dbReference type="Proteomes" id="UP000224829"/>
    </source>
</evidence>
<accession>A0A1Y0SUM3</accession>